<feature type="region of interest" description="Disordered" evidence="9">
    <location>
        <begin position="548"/>
        <end position="629"/>
    </location>
</feature>
<evidence type="ECO:0000313" key="11">
    <source>
        <dbReference type="EMBL" id="PWY98464.1"/>
    </source>
</evidence>
<dbReference type="PROSITE" id="PS50164">
    <property type="entry name" value="GIY_YIG"/>
    <property type="match status" value="1"/>
</dbReference>
<evidence type="ECO:0000256" key="8">
    <source>
        <dbReference type="HAMAP-Rule" id="MF_03100"/>
    </source>
</evidence>
<sequence length="629" mass="69559">MPSSVASHTVPPFYACYFLRSLASPATTYIGSTPAPPRRKRQHNGDLTQGAWKTARARPWEMECIVYGFSSKIAALQFEWAWSKPHLSRHLKFLPSELGVDNDNVEGTGVGQPLFPSTSLTPGQTKWGRPKRRRPRPPSSPNSRILVMRALLRSEPFSGWGLKLAFFTEWSWLAYQRLEAQYGPSIQVQALLPSPAATLDSNTPRHTWLSRSGKPLHSLYPTTVCDFTGVDGKRIPLVTISEKQQEDAGVASQPVKKRTTKSKTASSAPIIDPHDPEWPEQLPRSANLKGLDACIQDFEAFPVSPEPISSSDITKKAKRTSKPTDKAANEPQEDEEADDAAPEQDESVHAGPHRMRFSDDDAAELEWRRFERVMLLCNDSVSDFMARCVALHTASMDARTEAHASAQVPCRPCAACMGPVDLTRQLDFSLCPQPHPALRAEPRDQTATMSHDQDPGCTAVFHLSCLADSFLRQHQQTFSDAAPAQLASNPQLVLPTHGSCPAAPCSGQHQPGQMAFWADIVRGSYRRHERFQRLVQYLIRTGRTLDEERALKDAPKSPSKTRRKDPQQPKTASPTKPRAARSAKTNAPDPAGSPTKSRKVRKVSTKQSTQQSSVHETTPAGQNEVIDLT</sequence>
<keyword evidence="12" id="KW-1185">Reference proteome</keyword>
<dbReference type="InterPro" id="IPR050381">
    <property type="entry name" value="SLX1_endonuclease"/>
</dbReference>
<name>A0A317XJJ8_9BASI</name>
<gene>
    <name evidence="11" type="ORF">BCV70DRAFT_32359</name>
</gene>
<organism evidence="11 12">
    <name type="scientific">Testicularia cyperi</name>
    <dbReference type="NCBI Taxonomy" id="1882483"/>
    <lineage>
        <taxon>Eukaryota</taxon>
        <taxon>Fungi</taxon>
        <taxon>Dikarya</taxon>
        <taxon>Basidiomycota</taxon>
        <taxon>Ustilaginomycotina</taxon>
        <taxon>Ustilaginomycetes</taxon>
        <taxon>Ustilaginales</taxon>
        <taxon>Anthracoideaceae</taxon>
        <taxon>Testicularia</taxon>
    </lineage>
</organism>
<feature type="domain" description="GIY-YIG" evidence="10">
    <location>
        <begin position="12"/>
        <end position="92"/>
    </location>
</feature>
<keyword evidence="5 8" id="KW-0233">DNA recombination</keyword>
<dbReference type="Proteomes" id="UP000246740">
    <property type="component" value="Unassembled WGS sequence"/>
</dbReference>
<dbReference type="AlphaFoldDB" id="A0A317XJJ8"/>
<dbReference type="OrthoDB" id="24645at2759"/>
<comment type="cofactor">
    <cofactor evidence="8">
        <name>a divalent metal cation</name>
        <dbReference type="ChEBI" id="CHEBI:60240"/>
    </cofactor>
</comment>
<keyword evidence="6 8" id="KW-0234">DNA repair</keyword>
<feature type="region of interest" description="Disordered" evidence="9">
    <location>
        <begin position="30"/>
        <end position="49"/>
    </location>
</feature>
<feature type="compositionally biased region" description="Polar residues" evidence="9">
    <location>
        <begin position="115"/>
        <end position="124"/>
    </location>
</feature>
<dbReference type="InterPro" id="IPR000305">
    <property type="entry name" value="GIY-YIG_endonuc"/>
</dbReference>
<dbReference type="InterPro" id="IPR027520">
    <property type="entry name" value="Slx1"/>
</dbReference>
<dbReference type="GO" id="GO:0008821">
    <property type="term" value="F:crossover junction DNA endonuclease activity"/>
    <property type="evidence" value="ECO:0007669"/>
    <property type="project" value="TreeGrafter"/>
</dbReference>
<evidence type="ECO:0000256" key="2">
    <source>
        <dbReference type="ARBA" id="ARBA00022759"/>
    </source>
</evidence>
<comment type="caution">
    <text evidence="8">Lacks conserved residue(s) required for the propagation of feature annotation.</text>
</comment>
<comment type="subcellular location">
    <subcellularLocation>
        <location evidence="8">Nucleus</location>
    </subcellularLocation>
</comment>
<evidence type="ECO:0000256" key="4">
    <source>
        <dbReference type="ARBA" id="ARBA00022801"/>
    </source>
</evidence>
<reference evidence="11 12" key="1">
    <citation type="journal article" date="2018" name="Mol. Biol. Evol.">
        <title>Broad Genomic Sampling Reveals a Smut Pathogenic Ancestry of the Fungal Clade Ustilaginomycotina.</title>
        <authorList>
            <person name="Kijpornyongpan T."/>
            <person name="Mondo S.J."/>
            <person name="Barry K."/>
            <person name="Sandor L."/>
            <person name="Lee J."/>
            <person name="Lipzen A."/>
            <person name="Pangilinan J."/>
            <person name="LaButti K."/>
            <person name="Hainaut M."/>
            <person name="Henrissat B."/>
            <person name="Grigoriev I.V."/>
            <person name="Spatafora J.W."/>
            <person name="Aime M.C."/>
        </authorList>
    </citation>
    <scope>NUCLEOTIDE SEQUENCE [LARGE SCALE GENOMIC DNA]</scope>
    <source>
        <strain evidence="11 12">MCA 3645</strain>
    </source>
</reference>
<keyword evidence="7 8" id="KW-0539">Nucleus</keyword>
<feature type="compositionally biased region" description="Acidic residues" evidence="9">
    <location>
        <begin position="331"/>
        <end position="345"/>
    </location>
</feature>
<protein>
    <recommendedName>
        <fullName evidence="10">GIY-YIG domain-containing protein</fullName>
    </recommendedName>
</protein>
<accession>A0A317XJJ8</accession>
<dbReference type="Gene3D" id="3.30.40.10">
    <property type="entry name" value="Zinc/RING finger domain, C3HC4 (zinc finger)"/>
    <property type="match status" value="1"/>
</dbReference>
<dbReference type="GO" id="GO:0000724">
    <property type="term" value="P:double-strand break repair via homologous recombination"/>
    <property type="evidence" value="ECO:0007669"/>
    <property type="project" value="TreeGrafter"/>
</dbReference>
<feature type="region of interest" description="Disordered" evidence="9">
    <location>
        <begin position="243"/>
        <end position="283"/>
    </location>
</feature>
<dbReference type="InterPro" id="IPR013083">
    <property type="entry name" value="Znf_RING/FYVE/PHD"/>
</dbReference>
<feature type="compositionally biased region" description="Low complexity" evidence="9">
    <location>
        <begin position="605"/>
        <end position="614"/>
    </location>
</feature>
<feature type="region of interest" description="Disordered" evidence="9">
    <location>
        <begin position="303"/>
        <end position="357"/>
    </location>
</feature>
<dbReference type="PANTHER" id="PTHR20208:SF10">
    <property type="entry name" value="STRUCTURE-SPECIFIC ENDONUCLEASE SUBUNIT SLX1"/>
    <property type="match status" value="1"/>
</dbReference>
<dbReference type="GO" id="GO:0033557">
    <property type="term" value="C:Slx1-Slx4 complex"/>
    <property type="evidence" value="ECO:0007669"/>
    <property type="project" value="UniProtKB-UniRule"/>
</dbReference>
<dbReference type="FunFam" id="3.40.1440.10:FF:000006">
    <property type="entry name" value="Structure-specific endonuclease subunit SLX1"/>
    <property type="match status" value="1"/>
</dbReference>
<evidence type="ECO:0000256" key="9">
    <source>
        <dbReference type="SAM" id="MobiDB-lite"/>
    </source>
</evidence>
<keyword evidence="3 8" id="KW-0227">DNA damage</keyword>
<dbReference type="HAMAP" id="MF_03100">
    <property type="entry name" value="Endonuc_su_Slx1"/>
    <property type="match status" value="1"/>
</dbReference>
<dbReference type="STRING" id="1882483.A0A317XJJ8"/>
<feature type="region of interest" description="Disordered" evidence="9">
    <location>
        <begin position="110"/>
        <end position="142"/>
    </location>
</feature>
<keyword evidence="4 8" id="KW-0378">Hydrolase</keyword>
<evidence type="ECO:0000256" key="6">
    <source>
        <dbReference type="ARBA" id="ARBA00023204"/>
    </source>
</evidence>
<dbReference type="EMBL" id="KZ819198">
    <property type="protein sequence ID" value="PWY98464.1"/>
    <property type="molecule type" value="Genomic_DNA"/>
</dbReference>
<dbReference type="Gene3D" id="3.40.1440.10">
    <property type="entry name" value="GIY-YIG endonuclease"/>
    <property type="match status" value="1"/>
</dbReference>
<dbReference type="PANTHER" id="PTHR20208">
    <property type="entry name" value="STRUCTURE-SPECIFIC ENDONUCLEASE SUBUNIT SLX1"/>
    <property type="match status" value="1"/>
</dbReference>
<comment type="function">
    <text evidence="8">Catalytic subunit of the SLX1-SLX4 structure-specific endonuclease that resolves DNA secondary structures generated during DNA repair and recombination. Has endonuclease activity towards branched DNA substrates, introducing single-strand cuts in duplex DNA close to junctions with ss-DNA.</text>
</comment>
<proteinExistence type="inferred from homology"/>
<evidence type="ECO:0000313" key="12">
    <source>
        <dbReference type="Proteomes" id="UP000246740"/>
    </source>
</evidence>
<dbReference type="InterPro" id="IPR035901">
    <property type="entry name" value="GIY-YIG_endonuc_sf"/>
</dbReference>
<dbReference type="Pfam" id="PF01541">
    <property type="entry name" value="GIY-YIG"/>
    <property type="match status" value="1"/>
</dbReference>
<evidence type="ECO:0000256" key="7">
    <source>
        <dbReference type="ARBA" id="ARBA00023242"/>
    </source>
</evidence>
<dbReference type="GO" id="GO:0017108">
    <property type="term" value="F:5'-flap endonuclease activity"/>
    <property type="evidence" value="ECO:0007669"/>
    <property type="project" value="InterPro"/>
</dbReference>
<keyword evidence="2 8" id="KW-0255">Endonuclease</keyword>
<evidence type="ECO:0000256" key="3">
    <source>
        <dbReference type="ARBA" id="ARBA00022763"/>
    </source>
</evidence>
<keyword evidence="1 8" id="KW-0540">Nuclease</keyword>
<dbReference type="CDD" id="cd10455">
    <property type="entry name" value="GIY-YIG_SLX1"/>
    <property type="match status" value="1"/>
</dbReference>
<dbReference type="InParanoid" id="A0A317XJJ8"/>
<evidence type="ECO:0000256" key="1">
    <source>
        <dbReference type="ARBA" id="ARBA00022722"/>
    </source>
</evidence>
<comment type="subunit">
    <text evidence="8">Forms a heterodimer with SLX4.</text>
</comment>
<evidence type="ECO:0000256" key="5">
    <source>
        <dbReference type="ARBA" id="ARBA00023172"/>
    </source>
</evidence>
<evidence type="ECO:0000259" key="10">
    <source>
        <dbReference type="PROSITE" id="PS50164"/>
    </source>
</evidence>
<comment type="similarity">
    <text evidence="8">Belongs to the SLX1 family.</text>
</comment>